<dbReference type="PANTHER" id="PTHR43478:SF1">
    <property type="entry name" value="NA+_H+ ANTIPORTER NHAC-LIKE C-TERMINAL DOMAIN-CONTAINING PROTEIN"/>
    <property type="match status" value="1"/>
</dbReference>
<evidence type="ECO:0000313" key="9">
    <source>
        <dbReference type="Proteomes" id="UP000611629"/>
    </source>
</evidence>
<comment type="caution">
    <text evidence="8">The sequence shown here is derived from an EMBL/GenBank/DDBJ whole genome shotgun (WGS) entry which is preliminary data.</text>
</comment>
<evidence type="ECO:0000256" key="3">
    <source>
        <dbReference type="ARBA" id="ARBA00022692"/>
    </source>
</evidence>
<keyword evidence="9" id="KW-1185">Reference proteome</keyword>
<organism evidence="8 9">
    <name type="scientific">Sedimentibacter hydroxybenzoicus DSM 7310</name>
    <dbReference type="NCBI Taxonomy" id="1123245"/>
    <lineage>
        <taxon>Bacteria</taxon>
        <taxon>Bacillati</taxon>
        <taxon>Bacillota</taxon>
        <taxon>Tissierellia</taxon>
        <taxon>Sedimentibacter</taxon>
    </lineage>
</organism>
<name>A0A974BKY8_SEDHY</name>
<dbReference type="EMBL" id="JACBNQ010000019">
    <property type="protein sequence ID" value="NYB75255.1"/>
    <property type="molecule type" value="Genomic_DNA"/>
</dbReference>
<keyword evidence="3 6" id="KW-0812">Transmembrane</keyword>
<protein>
    <submittedName>
        <fullName evidence="8">Na+/H+ antiporter NhaC family protein</fullName>
    </submittedName>
</protein>
<dbReference type="InterPro" id="IPR018461">
    <property type="entry name" value="Na/H_Antiport_NhaC-like_C"/>
</dbReference>
<proteinExistence type="predicted"/>
<feature type="transmembrane region" description="Helical" evidence="6">
    <location>
        <begin position="367"/>
        <end position="389"/>
    </location>
</feature>
<dbReference type="AlphaFoldDB" id="A0A974BKY8"/>
<accession>A0A974BKY8</accession>
<dbReference type="GO" id="GO:0005886">
    <property type="term" value="C:plasma membrane"/>
    <property type="evidence" value="ECO:0007669"/>
    <property type="project" value="UniProtKB-SubCell"/>
</dbReference>
<dbReference type="PANTHER" id="PTHR43478">
    <property type="entry name" value="NA+/H+ ANTIPORTER-RELATED"/>
    <property type="match status" value="1"/>
</dbReference>
<comment type="subcellular location">
    <subcellularLocation>
        <location evidence="1">Cell membrane</location>
        <topology evidence="1">Multi-pass membrane protein</topology>
    </subcellularLocation>
</comment>
<gene>
    <name evidence="8" type="ORF">HZF24_13990</name>
</gene>
<evidence type="ECO:0000256" key="2">
    <source>
        <dbReference type="ARBA" id="ARBA00022475"/>
    </source>
</evidence>
<keyword evidence="5 6" id="KW-0472">Membrane</keyword>
<evidence type="ECO:0000256" key="6">
    <source>
        <dbReference type="SAM" id="Phobius"/>
    </source>
</evidence>
<feature type="transmembrane region" description="Helical" evidence="6">
    <location>
        <begin position="109"/>
        <end position="127"/>
    </location>
</feature>
<evidence type="ECO:0000313" key="8">
    <source>
        <dbReference type="EMBL" id="NYB75255.1"/>
    </source>
</evidence>
<dbReference type="Pfam" id="PF03553">
    <property type="entry name" value="Na_H_antiporter"/>
    <property type="match status" value="1"/>
</dbReference>
<feature type="transmembrane region" description="Helical" evidence="6">
    <location>
        <begin position="68"/>
        <end position="89"/>
    </location>
</feature>
<dbReference type="Proteomes" id="UP000611629">
    <property type="component" value="Unassembled WGS sequence"/>
</dbReference>
<evidence type="ECO:0000256" key="5">
    <source>
        <dbReference type="ARBA" id="ARBA00023136"/>
    </source>
</evidence>
<feature type="transmembrane region" description="Helical" evidence="6">
    <location>
        <begin position="188"/>
        <end position="210"/>
    </location>
</feature>
<feature type="transmembrane region" description="Helical" evidence="6">
    <location>
        <begin position="249"/>
        <end position="267"/>
    </location>
</feature>
<feature type="domain" description="Na+/H+ antiporter NhaC-like C-terminal" evidence="7">
    <location>
        <begin position="184"/>
        <end position="470"/>
    </location>
</feature>
<feature type="transmembrane region" description="Helical" evidence="6">
    <location>
        <begin position="27"/>
        <end position="47"/>
    </location>
</feature>
<evidence type="ECO:0000256" key="1">
    <source>
        <dbReference type="ARBA" id="ARBA00004651"/>
    </source>
</evidence>
<evidence type="ECO:0000259" key="7">
    <source>
        <dbReference type="Pfam" id="PF03553"/>
    </source>
</evidence>
<feature type="transmembrane region" description="Helical" evidence="6">
    <location>
        <begin position="147"/>
        <end position="168"/>
    </location>
</feature>
<evidence type="ECO:0000256" key="4">
    <source>
        <dbReference type="ARBA" id="ARBA00022989"/>
    </source>
</evidence>
<feature type="transmembrane region" description="Helical" evidence="6">
    <location>
        <begin position="326"/>
        <end position="347"/>
    </location>
</feature>
<reference evidence="8" key="1">
    <citation type="submission" date="2020-07" db="EMBL/GenBank/DDBJ databases">
        <title>Genomic analysis of a strain of Sedimentibacter Hydroxybenzoicus DSM7310.</title>
        <authorList>
            <person name="Ma S."/>
        </authorList>
    </citation>
    <scope>NUCLEOTIDE SEQUENCE</scope>
    <source>
        <strain evidence="8">DSM 7310</strain>
    </source>
</reference>
<sequence length="509" mass="54193">MELVSVGWLSIIPPIVAIALALATKEVILSLVIGILSGTVIYTVALGQNLFMGTIITTFNLLMNQVDIGLLIVLGMLGAVIEVVTLTGGQHAVSDWAQHRIKTKTSTNLATLIVGSSLFLSDTFHNLTTGAIMKPITDGNKLSRAKLAYILDATAAPVCCLVPMGIWVAGISSTIPENTTFNSTMEAFLATVPFNLYCFISIVLVIYFSFPKNDFGPMYLSELKADTTGDLGSIDQPTEINKNGRIIDMFLPLAVLILVTLVFMLYTGGFWNGRGFIEAFSYCSTSVSLQAGCFVALIVAFVMTVPRKTVPFRKFMKGINDGAKSMVEVSIILILAWTIGGCCRHLLGTGIFVGNMVAESGMPLGLIPGIIFLVAAALSFATGTSWGTFGILMPLVFTICEVAAPELLVVSMSSVLGGSVWGDHCSPISDTTILASASAGCDHIKHVETQLPYCIVGGICAVIGYFAAGFSKGNLILTLVVSFGLLSLILFVQRKSKLWVPSEHEATSK</sequence>
<feature type="transmembrane region" description="Helical" evidence="6">
    <location>
        <begin position="451"/>
        <end position="468"/>
    </location>
</feature>
<feature type="transmembrane region" description="Helical" evidence="6">
    <location>
        <begin position="287"/>
        <end position="305"/>
    </location>
</feature>
<dbReference type="RefSeq" id="WP_179238961.1">
    <property type="nucleotide sequence ID" value="NZ_JACBNQ010000019.1"/>
</dbReference>
<feature type="transmembrane region" description="Helical" evidence="6">
    <location>
        <begin position="474"/>
        <end position="492"/>
    </location>
</feature>
<keyword evidence="2" id="KW-1003">Cell membrane</keyword>
<keyword evidence="4 6" id="KW-1133">Transmembrane helix</keyword>